<dbReference type="PANTHER" id="PTHR43791">
    <property type="entry name" value="PERMEASE-RELATED"/>
    <property type="match status" value="1"/>
</dbReference>
<dbReference type="PANTHER" id="PTHR43791:SF97">
    <property type="entry name" value="ALLANTOATE TRANSPORTER, PUTATIVE (AFU_ORTHOLOGUE AFUA_1G14700)-RELATED"/>
    <property type="match status" value="1"/>
</dbReference>
<comment type="subcellular location">
    <subcellularLocation>
        <location evidence="1">Membrane</location>
        <topology evidence="1">Multi-pass membrane protein</topology>
    </subcellularLocation>
</comment>
<keyword evidence="3 7" id="KW-0812">Transmembrane</keyword>
<feature type="transmembrane region" description="Helical" evidence="7">
    <location>
        <begin position="121"/>
        <end position="140"/>
    </location>
</feature>
<evidence type="ECO:0000256" key="6">
    <source>
        <dbReference type="ARBA" id="ARBA00037968"/>
    </source>
</evidence>
<protein>
    <submittedName>
        <fullName evidence="9">MFS general substrate transporter</fullName>
    </submittedName>
</protein>
<dbReference type="InterPro" id="IPR011701">
    <property type="entry name" value="MFS"/>
</dbReference>
<feature type="transmembrane region" description="Helical" evidence="7">
    <location>
        <begin position="29"/>
        <end position="51"/>
    </location>
</feature>
<dbReference type="InterPro" id="IPR020846">
    <property type="entry name" value="MFS_dom"/>
</dbReference>
<feature type="transmembrane region" description="Helical" evidence="7">
    <location>
        <begin position="220"/>
        <end position="237"/>
    </location>
</feature>
<evidence type="ECO:0000256" key="7">
    <source>
        <dbReference type="SAM" id="Phobius"/>
    </source>
</evidence>
<evidence type="ECO:0000256" key="3">
    <source>
        <dbReference type="ARBA" id="ARBA00022692"/>
    </source>
</evidence>
<evidence type="ECO:0000256" key="1">
    <source>
        <dbReference type="ARBA" id="ARBA00004141"/>
    </source>
</evidence>
<evidence type="ECO:0000256" key="5">
    <source>
        <dbReference type="ARBA" id="ARBA00023136"/>
    </source>
</evidence>
<keyword evidence="4 7" id="KW-1133">Transmembrane helix</keyword>
<comment type="similarity">
    <text evidence="6">Belongs to the major facilitator superfamily. Allantoate permease family.</text>
</comment>
<name>A0A9P4QI15_9PEZI</name>
<dbReference type="Pfam" id="PF07690">
    <property type="entry name" value="MFS_1"/>
    <property type="match status" value="1"/>
</dbReference>
<evidence type="ECO:0000313" key="10">
    <source>
        <dbReference type="Proteomes" id="UP000799441"/>
    </source>
</evidence>
<feature type="transmembrane region" description="Helical" evidence="7">
    <location>
        <begin position="63"/>
        <end position="82"/>
    </location>
</feature>
<evidence type="ECO:0000256" key="2">
    <source>
        <dbReference type="ARBA" id="ARBA00022448"/>
    </source>
</evidence>
<dbReference type="PROSITE" id="PS50850">
    <property type="entry name" value="MFS"/>
    <property type="match status" value="1"/>
</dbReference>
<keyword evidence="10" id="KW-1185">Reference proteome</keyword>
<gene>
    <name evidence="9" type="ORF">K431DRAFT_281215</name>
</gene>
<keyword evidence="2" id="KW-0813">Transport</keyword>
<organism evidence="9 10">
    <name type="scientific">Polychaeton citri CBS 116435</name>
    <dbReference type="NCBI Taxonomy" id="1314669"/>
    <lineage>
        <taxon>Eukaryota</taxon>
        <taxon>Fungi</taxon>
        <taxon>Dikarya</taxon>
        <taxon>Ascomycota</taxon>
        <taxon>Pezizomycotina</taxon>
        <taxon>Dothideomycetes</taxon>
        <taxon>Dothideomycetidae</taxon>
        <taxon>Capnodiales</taxon>
        <taxon>Capnodiaceae</taxon>
        <taxon>Polychaeton</taxon>
    </lineage>
</organism>
<dbReference type="OrthoDB" id="6730379at2759"/>
<feature type="transmembrane region" description="Helical" evidence="7">
    <location>
        <begin position="257"/>
        <end position="279"/>
    </location>
</feature>
<sequence length="444" mass="49264">MLQFLNKLSLNYASAYGLIHDLGLEGQRYSWVAAIFNFGYVFWAIPANLIIQRVPIAKYTGTTILIWSVILCCHCAVTNYAGMLVIRFLLGMFEAGISPSVMTIVSMFYTRDEQPLRMCTFLSFNGMSTMVGALLGFGLGHVTSTAISSWQLIFLVIGLMNFVWAWVFLWFIPDTPANARFLSHKQKVVATWRVSKNMVGVKTKQFKLPQALEATLDAKVWCLTLIGAICGIVNGGVSNFATSLIKGFGFSGLMATLLQLPLGAFEFILVPVCGLAATYVKDIRCLLIILVCLPPFGGLLGIRFTDLEHRWTLVGCSWLQFIIGAPVILSWNILTTNIAGHTKRSIANGLWFTFYAAGNIGGSNIFFAREAPRYFSAVTALIVCYCAMIVIAAILWVYMAWDNRARNRAMAGQGQTLDESERRAILEGFQDRTDKESKGFRYGL</sequence>
<keyword evidence="5 7" id="KW-0472">Membrane</keyword>
<evidence type="ECO:0000256" key="4">
    <source>
        <dbReference type="ARBA" id="ARBA00022989"/>
    </source>
</evidence>
<feature type="transmembrane region" description="Helical" evidence="7">
    <location>
        <begin position="374"/>
        <end position="398"/>
    </location>
</feature>
<evidence type="ECO:0000259" key="8">
    <source>
        <dbReference type="PROSITE" id="PS50850"/>
    </source>
</evidence>
<dbReference type="FunFam" id="1.20.1250.20:FF:000064">
    <property type="entry name" value="MFS allantoate transporter"/>
    <property type="match status" value="1"/>
</dbReference>
<feature type="transmembrane region" description="Helical" evidence="7">
    <location>
        <begin position="88"/>
        <end position="109"/>
    </location>
</feature>
<dbReference type="AlphaFoldDB" id="A0A9P4QI15"/>
<accession>A0A9P4QI15</accession>
<feature type="transmembrane region" description="Helical" evidence="7">
    <location>
        <begin position="152"/>
        <end position="172"/>
    </location>
</feature>
<dbReference type="Proteomes" id="UP000799441">
    <property type="component" value="Unassembled WGS sequence"/>
</dbReference>
<evidence type="ECO:0000313" key="9">
    <source>
        <dbReference type="EMBL" id="KAF2725261.1"/>
    </source>
</evidence>
<dbReference type="Gene3D" id="1.20.1250.20">
    <property type="entry name" value="MFS general substrate transporter like domains"/>
    <property type="match status" value="2"/>
</dbReference>
<dbReference type="GO" id="GO:0016020">
    <property type="term" value="C:membrane"/>
    <property type="evidence" value="ECO:0007669"/>
    <property type="project" value="UniProtKB-SubCell"/>
</dbReference>
<feature type="transmembrane region" description="Helical" evidence="7">
    <location>
        <begin position="286"/>
        <end position="305"/>
    </location>
</feature>
<comment type="caution">
    <text evidence="9">The sequence shown here is derived from an EMBL/GenBank/DDBJ whole genome shotgun (WGS) entry which is preliminary data.</text>
</comment>
<dbReference type="InterPro" id="IPR036259">
    <property type="entry name" value="MFS_trans_sf"/>
</dbReference>
<feature type="transmembrane region" description="Helical" evidence="7">
    <location>
        <begin position="346"/>
        <end position="368"/>
    </location>
</feature>
<feature type="domain" description="Major facilitator superfamily (MFS) profile" evidence="8">
    <location>
        <begin position="1"/>
        <end position="404"/>
    </location>
</feature>
<dbReference type="SUPFAM" id="SSF103473">
    <property type="entry name" value="MFS general substrate transporter"/>
    <property type="match status" value="1"/>
</dbReference>
<proteinExistence type="inferred from homology"/>
<dbReference type="GO" id="GO:0022857">
    <property type="term" value="F:transmembrane transporter activity"/>
    <property type="evidence" value="ECO:0007669"/>
    <property type="project" value="InterPro"/>
</dbReference>
<dbReference type="EMBL" id="MU003768">
    <property type="protein sequence ID" value="KAF2725261.1"/>
    <property type="molecule type" value="Genomic_DNA"/>
</dbReference>
<reference evidence="9" key="1">
    <citation type="journal article" date="2020" name="Stud. Mycol.">
        <title>101 Dothideomycetes genomes: a test case for predicting lifestyles and emergence of pathogens.</title>
        <authorList>
            <person name="Haridas S."/>
            <person name="Albert R."/>
            <person name="Binder M."/>
            <person name="Bloem J."/>
            <person name="Labutti K."/>
            <person name="Salamov A."/>
            <person name="Andreopoulos B."/>
            <person name="Baker S."/>
            <person name="Barry K."/>
            <person name="Bills G."/>
            <person name="Bluhm B."/>
            <person name="Cannon C."/>
            <person name="Castanera R."/>
            <person name="Culley D."/>
            <person name="Daum C."/>
            <person name="Ezra D."/>
            <person name="Gonzalez J."/>
            <person name="Henrissat B."/>
            <person name="Kuo A."/>
            <person name="Liang C."/>
            <person name="Lipzen A."/>
            <person name="Lutzoni F."/>
            <person name="Magnuson J."/>
            <person name="Mondo S."/>
            <person name="Nolan M."/>
            <person name="Ohm R."/>
            <person name="Pangilinan J."/>
            <person name="Park H.-J."/>
            <person name="Ramirez L."/>
            <person name="Alfaro M."/>
            <person name="Sun H."/>
            <person name="Tritt A."/>
            <person name="Yoshinaga Y."/>
            <person name="Zwiers L.-H."/>
            <person name="Turgeon B."/>
            <person name="Goodwin S."/>
            <person name="Spatafora J."/>
            <person name="Crous P."/>
            <person name="Grigoriev I."/>
        </authorList>
    </citation>
    <scope>NUCLEOTIDE SEQUENCE</scope>
    <source>
        <strain evidence="9">CBS 116435</strain>
    </source>
</reference>
<feature type="transmembrane region" description="Helical" evidence="7">
    <location>
        <begin position="311"/>
        <end position="334"/>
    </location>
</feature>